<organism evidence="1">
    <name type="scientific">Tanacetum cinerariifolium</name>
    <name type="common">Dalmatian daisy</name>
    <name type="synonym">Chrysanthemum cinerariifolium</name>
    <dbReference type="NCBI Taxonomy" id="118510"/>
    <lineage>
        <taxon>Eukaryota</taxon>
        <taxon>Viridiplantae</taxon>
        <taxon>Streptophyta</taxon>
        <taxon>Embryophyta</taxon>
        <taxon>Tracheophyta</taxon>
        <taxon>Spermatophyta</taxon>
        <taxon>Magnoliopsida</taxon>
        <taxon>eudicotyledons</taxon>
        <taxon>Gunneridae</taxon>
        <taxon>Pentapetalae</taxon>
        <taxon>asterids</taxon>
        <taxon>campanulids</taxon>
        <taxon>Asterales</taxon>
        <taxon>Asteraceae</taxon>
        <taxon>Asteroideae</taxon>
        <taxon>Anthemideae</taxon>
        <taxon>Anthemidinae</taxon>
        <taxon>Tanacetum</taxon>
    </lineage>
</organism>
<evidence type="ECO:0000313" key="1">
    <source>
        <dbReference type="EMBL" id="GFD47099.1"/>
    </source>
</evidence>
<protein>
    <submittedName>
        <fullName evidence="1">Uncharacterized protein</fullName>
    </submittedName>
</protein>
<accession>A0A699WJW7</accession>
<feature type="non-terminal residue" evidence="1">
    <location>
        <position position="67"/>
    </location>
</feature>
<reference evidence="1" key="1">
    <citation type="journal article" date="2019" name="Sci. Rep.">
        <title>Draft genome of Tanacetum cinerariifolium, the natural source of mosquito coil.</title>
        <authorList>
            <person name="Yamashiro T."/>
            <person name="Shiraishi A."/>
            <person name="Satake H."/>
            <person name="Nakayama K."/>
        </authorList>
    </citation>
    <scope>NUCLEOTIDE SEQUENCE</scope>
</reference>
<name>A0A699WJW7_TANCI</name>
<sequence length="67" mass="7480">TNGSLLDTPEACQDLVDHVAPPELEDIRTQFSGLQVSNEHLSQQVTALQEQVNGEEKLKAAFEEFKR</sequence>
<feature type="non-terminal residue" evidence="1">
    <location>
        <position position="1"/>
    </location>
</feature>
<proteinExistence type="predicted"/>
<dbReference type="AlphaFoldDB" id="A0A699WJW7"/>
<dbReference type="EMBL" id="BKCJ011691275">
    <property type="protein sequence ID" value="GFD47099.1"/>
    <property type="molecule type" value="Genomic_DNA"/>
</dbReference>
<comment type="caution">
    <text evidence="1">The sequence shown here is derived from an EMBL/GenBank/DDBJ whole genome shotgun (WGS) entry which is preliminary data.</text>
</comment>
<gene>
    <name evidence="1" type="ORF">Tci_919068</name>
</gene>